<dbReference type="EC" id="2.3.1.204" evidence="2"/>
<dbReference type="AlphaFoldDB" id="A0A0M6ZT83"/>
<dbReference type="PROSITE" id="PS51733">
    <property type="entry name" value="BPL_LPL_CATALYTIC"/>
    <property type="match status" value="1"/>
</dbReference>
<dbReference type="Pfam" id="PF21948">
    <property type="entry name" value="LplA-B_cat"/>
    <property type="match status" value="1"/>
</dbReference>
<dbReference type="EMBL" id="CXWD01000003">
    <property type="protein sequence ID" value="CTQ65517.1"/>
    <property type="molecule type" value="Genomic_DNA"/>
</dbReference>
<gene>
    <name evidence="2" type="primary">lipL</name>
    <name evidence="2" type="ORF">LAX5112_00661</name>
</gene>
<dbReference type="InterPro" id="IPR004143">
    <property type="entry name" value="BPL_LPL_catalytic"/>
</dbReference>
<keyword evidence="3" id="KW-1185">Reference proteome</keyword>
<organism evidence="2 3">
    <name type="scientific">Roseibium alexandrii</name>
    <dbReference type="NCBI Taxonomy" id="388408"/>
    <lineage>
        <taxon>Bacteria</taxon>
        <taxon>Pseudomonadati</taxon>
        <taxon>Pseudomonadota</taxon>
        <taxon>Alphaproteobacteria</taxon>
        <taxon>Hyphomicrobiales</taxon>
        <taxon>Stappiaceae</taxon>
        <taxon>Roseibium</taxon>
    </lineage>
</organism>
<feature type="domain" description="BPL/LPL catalytic" evidence="1">
    <location>
        <begin position="24"/>
        <end position="220"/>
    </location>
</feature>
<sequence length="220" mass="24336">MIDFMNAADALAHEMELLDDVSRNPDRRHLWFWESPQCLVSPKSLSNKTNFDEASRQLENEGWPINLRSTGGDVTPQGAGILNVTNVYATRPGNAVDLKQEYDRLCSPIEQALGNGASRGWQPGAFCDGEFNVQFNGRKFAGTAMRIRRGKADRTRSAVLTHAIMLIDPVSLDAIAAINRFLQLLEEDRQIDPDAHASLPAGYNKSDFVSALKDAFDAQT</sequence>
<dbReference type="Proteomes" id="UP000053235">
    <property type="component" value="Unassembled WGS sequence"/>
</dbReference>
<accession>A0A0M6ZT83</accession>
<dbReference type="Gene3D" id="3.30.930.10">
    <property type="entry name" value="Bira Bifunctional Protein, Domain 2"/>
    <property type="match status" value="1"/>
</dbReference>
<dbReference type="RefSeq" id="WP_208981134.1">
    <property type="nucleotide sequence ID" value="NZ_CXWD01000003.1"/>
</dbReference>
<dbReference type="GO" id="GO:0016746">
    <property type="term" value="F:acyltransferase activity"/>
    <property type="evidence" value="ECO:0007669"/>
    <property type="project" value="UniProtKB-KW"/>
</dbReference>
<reference evidence="3" key="1">
    <citation type="submission" date="2015-07" db="EMBL/GenBank/DDBJ databases">
        <authorList>
            <person name="Rodrigo-Torres Lidia"/>
            <person name="Arahal R.David."/>
        </authorList>
    </citation>
    <scope>NUCLEOTIDE SEQUENCE [LARGE SCALE GENOMIC DNA]</scope>
    <source>
        <strain evidence="3">CECT 5112</strain>
    </source>
</reference>
<evidence type="ECO:0000259" key="1">
    <source>
        <dbReference type="PROSITE" id="PS51733"/>
    </source>
</evidence>
<evidence type="ECO:0000313" key="3">
    <source>
        <dbReference type="Proteomes" id="UP000053235"/>
    </source>
</evidence>
<dbReference type="STRING" id="388408.LAX5112_00661"/>
<dbReference type="SUPFAM" id="SSF55681">
    <property type="entry name" value="Class II aaRS and biotin synthetases"/>
    <property type="match status" value="1"/>
</dbReference>
<name>A0A0M6ZT83_9HYPH</name>
<dbReference type="InterPro" id="IPR045864">
    <property type="entry name" value="aa-tRNA-synth_II/BPL/LPL"/>
</dbReference>
<keyword evidence="2" id="KW-0012">Acyltransferase</keyword>
<proteinExistence type="predicted"/>
<keyword evidence="2" id="KW-0808">Transferase</keyword>
<evidence type="ECO:0000313" key="2">
    <source>
        <dbReference type="EMBL" id="CTQ65517.1"/>
    </source>
</evidence>
<protein>
    <submittedName>
        <fullName evidence="2">Octanoyl-[GcvH]:protein N-octanoyltransferase</fullName>
        <ecNumber evidence="2">2.3.1.204</ecNumber>
    </submittedName>
</protein>